<comment type="caution">
    <text evidence="2">The sequence shown here is derived from an EMBL/GenBank/DDBJ whole genome shotgun (WGS) entry which is preliminary data.</text>
</comment>
<dbReference type="STRING" id="1177755.A7A08_01884"/>
<evidence type="ECO:0000313" key="2">
    <source>
        <dbReference type="EMBL" id="ODA67138.1"/>
    </source>
</evidence>
<keyword evidence="3" id="KW-1185">Reference proteome</keyword>
<dbReference type="OrthoDB" id="196105at2"/>
<gene>
    <name evidence="2" type="ORF">A7A08_01884</name>
</gene>
<name>A0A1E2RYF5_9HYPH</name>
<dbReference type="GO" id="GO:0009882">
    <property type="term" value="F:blue light photoreceptor activity"/>
    <property type="evidence" value="ECO:0007669"/>
    <property type="project" value="InterPro"/>
</dbReference>
<dbReference type="RefSeq" id="WP_069095156.1">
    <property type="nucleotide sequence ID" value="NZ_MASI01000004.1"/>
</dbReference>
<dbReference type="InterPro" id="IPR036046">
    <property type="entry name" value="Acylphosphatase-like_dom_sf"/>
</dbReference>
<dbReference type="SMART" id="SM01034">
    <property type="entry name" value="BLUF"/>
    <property type="match status" value="1"/>
</dbReference>
<dbReference type="PROSITE" id="PS50925">
    <property type="entry name" value="BLUF"/>
    <property type="match status" value="1"/>
</dbReference>
<sequence>MHLIVYVSECEIPAAGLQGALESIAESSCSHNDAAGITGVLLCEYHHFLQVLEGEETALRALMQRIERDPRHRDIVVLVDREIEGRAFPDWSLEPFFIDNPGLLNASTLQHLRDVYLEHCDLNAGDLVSFLKRIVDEIDDFMILRKSDRTKNLPP</sequence>
<protein>
    <submittedName>
        <fullName evidence="2">Sensors of blue-light using FAD</fullName>
    </submittedName>
</protein>
<dbReference type="Proteomes" id="UP000095087">
    <property type="component" value="Unassembled WGS sequence"/>
</dbReference>
<dbReference type="AlphaFoldDB" id="A0A1E2RYF5"/>
<dbReference type="InterPro" id="IPR007024">
    <property type="entry name" value="BLUF_domain"/>
</dbReference>
<accession>A0A1E2RYF5</accession>
<dbReference type="Pfam" id="PF04940">
    <property type="entry name" value="BLUF"/>
    <property type="match status" value="1"/>
</dbReference>
<dbReference type="Gene3D" id="3.30.70.100">
    <property type="match status" value="1"/>
</dbReference>
<feature type="domain" description="BLUF" evidence="1">
    <location>
        <begin position="1"/>
        <end position="94"/>
    </location>
</feature>
<evidence type="ECO:0000259" key="1">
    <source>
        <dbReference type="PROSITE" id="PS50925"/>
    </source>
</evidence>
<dbReference type="GO" id="GO:0071949">
    <property type="term" value="F:FAD binding"/>
    <property type="evidence" value="ECO:0007669"/>
    <property type="project" value="InterPro"/>
</dbReference>
<organism evidence="2 3">
    <name type="scientific">Methyloligella halotolerans</name>
    <dbReference type="NCBI Taxonomy" id="1177755"/>
    <lineage>
        <taxon>Bacteria</taxon>
        <taxon>Pseudomonadati</taxon>
        <taxon>Pseudomonadota</taxon>
        <taxon>Alphaproteobacteria</taxon>
        <taxon>Hyphomicrobiales</taxon>
        <taxon>Hyphomicrobiaceae</taxon>
        <taxon>Methyloligella</taxon>
    </lineage>
</organism>
<dbReference type="SUPFAM" id="SSF54975">
    <property type="entry name" value="Acylphosphatase/BLUF domain-like"/>
    <property type="match status" value="1"/>
</dbReference>
<proteinExistence type="predicted"/>
<evidence type="ECO:0000313" key="3">
    <source>
        <dbReference type="Proteomes" id="UP000095087"/>
    </source>
</evidence>
<dbReference type="EMBL" id="MASI01000004">
    <property type="protein sequence ID" value="ODA67138.1"/>
    <property type="molecule type" value="Genomic_DNA"/>
</dbReference>
<reference evidence="2 3" key="1">
    <citation type="submission" date="2016-07" db="EMBL/GenBank/DDBJ databases">
        <title>Draft genome sequence of Methyloligella halotolerans C2T (VKM B-2706T=CCUG 61687T=DSM 25045T), a halotolerant polyhydroxybutyrate accumulating methylotroph.</title>
        <authorList>
            <person name="Vasilenko O.V."/>
            <person name="Doronina N.V."/>
            <person name="Poroshina M.N."/>
            <person name="Tarlachkov S.V."/>
            <person name="Trotsenko Y.A."/>
        </authorList>
    </citation>
    <scope>NUCLEOTIDE SEQUENCE [LARGE SCALE GENOMIC DNA]</scope>
    <source>
        <strain evidence="2 3">VKM B-2706</strain>
    </source>
</reference>